<sequence>MRNKIIASAPAIIFGLLIAIAPQTFATPCPVAGMPMACHWTAQASLGIGVVIALMGTFALMAPPAMRAGISIGVVLTSALELAVVTVLIGVCDDPMMHCHSVMKPTLIVVSVLAMVCGGIAFALDQRGTSTGTHRTANPSSQQSVNPSNHRDR</sequence>
<evidence type="ECO:0000256" key="2">
    <source>
        <dbReference type="SAM" id="Phobius"/>
    </source>
</evidence>
<proteinExistence type="predicted"/>
<evidence type="ECO:0000256" key="3">
    <source>
        <dbReference type="SAM" id="SignalP"/>
    </source>
</evidence>
<feature type="transmembrane region" description="Helical" evidence="2">
    <location>
        <begin position="69"/>
        <end position="91"/>
    </location>
</feature>
<dbReference type="RefSeq" id="WP_313271470.1">
    <property type="nucleotide sequence ID" value="NZ_JASXSX010000001.1"/>
</dbReference>
<dbReference type="EMBL" id="JASXSX010000001">
    <property type="protein sequence ID" value="MDT3766504.1"/>
    <property type="molecule type" value="Genomic_DNA"/>
</dbReference>
<keyword evidence="2" id="KW-0472">Membrane</keyword>
<keyword evidence="5" id="KW-1185">Reference proteome</keyword>
<evidence type="ECO:0000256" key="1">
    <source>
        <dbReference type="SAM" id="MobiDB-lite"/>
    </source>
</evidence>
<feature type="transmembrane region" description="Helical" evidence="2">
    <location>
        <begin position="42"/>
        <end position="62"/>
    </location>
</feature>
<evidence type="ECO:0000313" key="4">
    <source>
        <dbReference type="EMBL" id="MDT3766504.1"/>
    </source>
</evidence>
<keyword evidence="2" id="KW-1133">Transmembrane helix</keyword>
<feature type="transmembrane region" description="Helical" evidence="2">
    <location>
        <begin position="103"/>
        <end position="124"/>
    </location>
</feature>
<accession>A0ABU3I7Z6</accession>
<dbReference type="Proteomes" id="UP001247542">
    <property type="component" value="Unassembled WGS sequence"/>
</dbReference>
<feature type="signal peptide" evidence="3">
    <location>
        <begin position="1"/>
        <end position="26"/>
    </location>
</feature>
<keyword evidence="2" id="KW-0812">Transmembrane</keyword>
<protein>
    <submittedName>
        <fullName evidence="4">DUF4418 family protein</fullName>
    </submittedName>
</protein>
<organism evidence="4 5">
    <name type="scientific">Gleimia hominis</name>
    <dbReference type="NCBI Taxonomy" id="595468"/>
    <lineage>
        <taxon>Bacteria</taxon>
        <taxon>Bacillati</taxon>
        <taxon>Actinomycetota</taxon>
        <taxon>Actinomycetes</taxon>
        <taxon>Actinomycetales</taxon>
        <taxon>Actinomycetaceae</taxon>
        <taxon>Gleimia</taxon>
    </lineage>
</organism>
<feature type="compositionally biased region" description="Low complexity" evidence="1">
    <location>
        <begin position="138"/>
        <end position="153"/>
    </location>
</feature>
<feature type="chain" id="PRO_5045331934" evidence="3">
    <location>
        <begin position="27"/>
        <end position="153"/>
    </location>
</feature>
<dbReference type="InterPro" id="IPR025531">
    <property type="entry name" value="DUF4418"/>
</dbReference>
<dbReference type="Pfam" id="PF14387">
    <property type="entry name" value="DUF4418"/>
    <property type="match status" value="1"/>
</dbReference>
<comment type="caution">
    <text evidence="4">The sequence shown here is derived from an EMBL/GenBank/DDBJ whole genome shotgun (WGS) entry which is preliminary data.</text>
</comment>
<reference evidence="4 5" key="1">
    <citation type="submission" date="2023-06" db="EMBL/GenBank/DDBJ databases">
        <title>Draft genome sequence of Gleimia hominis type strain CCUG 57540T.</title>
        <authorList>
            <person name="Salva-Serra F."/>
            <person name="Cardew S."/>
            <person name="Jensie Markopoulos S."/>
            <person name="Ohlen M."/>
            <person name="Inganas E."/>
            <person name="Svensson-Stadler L."/>
            <person name="Moore E.R.B."/>
        </authorList>
    </citation>
    <scope>NUCLEOTIDE SEQUENCE [LARGE SCALE GENOMIC DNA]</scope>
    <source>
        <strain evidence="4 5">CCUG 57540</strain>
    </source>
</reference>
<keyword evidence="3" id="KW-0732">Signal</keyword>
<feature type="region of interest" description="Disordered" evidence="1">
    <location>
        <begin position="131"/>
        <end position="153"/>
    </location>
</feature>
<gene>
    <name evidence="4" type="ORF">QS713_00235</name>
</gene>
<name>A0ABU3I7Z6_9ACTO</name>
<evidence type="ECO:0000313" key="5">
    <source>
        <dbReference type="Proteomes" id="UP001247542"/>
    </source>
</evidence>